<evidence type="ECO:0000256" key="1">
    <source>
        <dbReference type="ARBA" id="ARBA00009986"/>
    </source>
</evidence>
<dbReference type="PROSITE" id="PS00687">
    <property type="entry name" value="ALDEHYDE_DEHYDR_GLU"/>
    <property type="match status" value="1"/>
</dbReference>
<dbReference type="InterPro" id="IPR016162">
    <property type="entry name" value="Ald_DH_N"/>
</dbReference>
<dbReference type="AlphaFoldDB" id="A0A8H4P5J4"/>
<dbReference type="SUPFAM" id="SSF53720">
    <property type="entry name" value="ALDH-like"/>
    <property type="match status" value="1"/>
</dbReference>
<feature type="domain" description="Aldehyde dehydrogenase" evidence="7">
    <location>
        <begin position="30"/>
        <end position="298"/>
    </location>
</feature>
<organism evidence="8 9">
    <name type="scientific">Fusarium albosuccineum</name>
    <dbReference type="NCBI Taxonomy" id="1237068"/>
    <lineage>
        <taxon>Eukaryota</taxon>
        <taxon>Fungi</taxon>
        <taxon>Dikarya</taxon>
        <taxon>Ascomycota</taxon>
        <taxon>Pezizomycotina</taxon>
        <taxon>Sordariomycetes</taxon>
        <taxon>Hypocreomycetidae</taxon>
        <taxon>Hypocreales</taxon>
        <taxon>Nectriaceae</taxon>
        <taxon>Fusarium</taxon>
        <taxon>Fusarium decemcellulare species complex</taxon>
    </lineage>
</organism>
<reference evidence="8 9" key="1">
    <citation type="submission" date="2020-01" db="EMBL/GenBank/DDBJ databases">
        <title>Identification and distribution of gene clusters putatively required for synthesis of sphingolipid metabolism inhibitors in phylogenetically diverse species of the filamentous fungus Fusarium.</title>
        <authorList>
            <person name="Kim H.-S."/>
            <person name="Busman M."/>
            <person name="Brown D.W."/>
            <person name="Divon H."/>
            <person name="Uhlig S."/>
            <person name="Proctor R.H."/>
        </authorList>
    </citation>
    <scope>NUCLEOTIDE SEQUENCE [LARGE SCALE GENOMIC DNA]</scope>
    <source>
        <strain evidence="8 9">NRRL 20459</strain>
    </source>
</reference>
<comment type="similarity">
    <text evidence="1 6">Belongs to the aldehyde dehydrogenase family.</text>
</comment>
<accession>A0A8H4P5J4</accession>
<evidence type="ECO:0000256" key="3">
    <source>
        <dbReference type="ARBA" id="ARBA00024226"/>
    </source>
</evidence>
<evidence type="ECO:0000256" key="6">
    <source>
        <dbReference type="RuleBase" id="RU003345"/>
    </source>
</evidence>
<evidence type="ECO:0000313" key="9">
    <source>
        <dbReference type="Proteomes" id="UP000554235"/>
    </source>
</evidence>
<dbReference type="EC" id="1.2.1.3" evidence="3"/>
<dbReference type="FunFam" id="3.40.605.10:FF:000001">
    <property type="entry name" value="Aldehyde dehydrogenase 1"/>
    <property type="match status" value="1"/>
</dbReference>
<dbReference type="GO" id="GO:0004029">
    <property type="term" value="F:aldehyde dehydrogenase (NAD+) activity"/>
    <property type="evidence" value="ECO:0007669"/>
    <property type="project" value="UniProtKB-EC"/>
</dbReference>
<name>A0A8H4P5J4_9HYPO</name>
<keyword evidence="9" id="KW-1185">Reference proteome</keyword>
<gene>
    <name evidence="8" type="ORF">FALBO_15073</name>
</gene>
<sequence>MNPHIMELQAPIYKADFLKEDRLFINGEFVSSNFGRKFDVTNPTTEEVIASVYEADSQDVDIAVQAAKVAFPAWAALSAETRCNYLIKLAEEVEQHVEQLTRLEAITMGMTHASSQIILGLVASYLKYYANKAMDLAGETSLNTPKYLNISIRQPYSVCAGIIPWNAPLLMLVNKVGPALASGNTIVLKSSEKSPLSFIAFAAFCQKVNLPKGVINIITGFGRTCGEALAKHMDIRKISFTGSVATERAIQKASAESNLKDVSLELGGKSPLLIFDDASLEKAVPAAAFSILYNSGHIVIHQIITFP</sequence>
<dbReference type="Pfam" id="PF00171">
    <property type="entry name" value="Aldedh"/>
    <property type="match status" value="1"/>
</dbReference>
<proteinExistence type="inferred from homology"/>
<evidence type="ECO:0000256" key="2">
    <source>
        <dbReference type="ARBA" id="ARBA00023002"/>
    </source>
</evidence>
<dbReference type="EMBL" id="JAADYS010002548">
    <property type="protein sequence ID" value="KAF4458118.1"/>
    <property type="molecule type" value="Genomic_DNA"/>
</dbReference>
<keyword evidence="2 6" id="KW-0560">Oxidoreductase</keyword>
<protein>
    <recommendedName>
        <fullName evidence="3">aldehyde dehydrogenase (NAD(+))</fullName>
        <ecNumber evidence="3">1.2.1.3</ecNumber>
    </recommendedName>
</protein>
<dbReference type="InterPro" id="IPR029510">
    <property type="entry name" value="Ald_DH_CS_GLU"/>
</dbReference>
<evidence type="ECO:0000259" key="7">
    <source>
        <dbReference type="Pfam" id="PF00171"/>
    </source>
</evidence>
<dbReference type="InterPro" id="IPR015590">
    <property type="entry name" value="Aldehyde_DH_dom"/>
</dbReference>
<dbReference type="Gene3D" id="3.40.605.10">
    <property type="entry name" value="Aldehyde Dehydrogenase, Chain A, domain 1"/>
    <property type="match status" value="1"/>
</dbReference>
<comment type="caution">
    <text evidence="8">The sequence shown here is derived from an EMBL/GenBank/DDBJ whole genome shotgun (WGS) entry which is preliminary data.</text>
</comment>
<evidence type="ECO:0000256" key="4">
    <source>
        <dbReference type="ARBA" id="ARBA00049194"/>
    </source>
</evidence>
<dbReference type="OrthoDB" id="310895at2759"/>
<feature type="active site" evidence="5">
    <location>
        <position position="265"/>
    </location>
</feature>
<evidence type="ECO:0000256" key="5">
    <source>
        <dbReference type="PROSITE-ProRule" id="PRU10007"/>
    </source>
</evidence>
<comment type="catalytic activity">
    <reaction evidence="4">
        <text>an aldehyde + NAD(+) + H2O = a carboxylate + NADH + 2 H(+)</text>
        <dbReference type="Rhea" id="RHEA:16185"/>
        <dbReference type="ChEBI" id="CHEBI:15377"/>
        <dbReference type="ChEBI" id="CHEBI:15378"/>
        <dbReference type="ChEBI" id="CHEBI:17478"/>
        <dbReference type="ChEBI" id="CHEBI:29067"/>
        <dbReference type="ChEBI" id="CHEBI:57540"/>
        <dbReference type="ChEBI" id="CHEBI:57945"/>
        <dbReference type="EC" id="1.2.1.3"/>
    </reaction>
</comment>
<dbReference type="InterPro" id="IPR016161">
    <property type="entry name" value="Ald_DH/histidinol_DH"/>
</dbReference>
<dbReference type="Proteomes" id="UP000554235">
    <property type="component" value="Unassembled WGS sequence"/>
</dbReference>
<dbReference type="PANTHER" id="PTHR11699">
    <property type="entry name" value="ALDEHYDE DEHYDROGENASE-RELATED"/>
    <property type="match status" value="1"/>
</dbReference>
<evidence type="ECO:0000313" key="8">
    <source>
        <dbReference type="EMBL" id="KAF4458118.1"/>
    </source>
</evidence>